<dbReference type="InterPro" id="IPR044996">
    <property type="entry name" value="COQ10-like"/>
</dbReference>
<dbReference type="PANTHER" id="PTHR12901">
    <property type="entry name" value="SPERM PROTEIN HOMOLOG"/>
    <property type="match status" value="1"/>
</dbReference>
<feature type="domain" description="Coenzyme Q-binding protein COQ10 START" evidence="1">
    <location>
        <begin position="13"/>
        <end position="136"/>
    </location>
</feature>
<proteinExistence type="predicted"/>
<protein>
    <submittedName>
        <fullName evidence="2">Cyclase/dehydrase</fullName>
    </submittedName>
</protein>
<dbReference type="InterPro" id="IPR023393">
    <property type="entry name" value="START-like_dom_sf"/>
</dbReference>
<accession>I1X4Q2</accession>
<dbReference type="AlphaFoldDB" id="I1X4Q2"/>
<dbReference type="GO" id="GO:0045333">
    <property type="term" value="P:cellular respiration"/>
    <property type="evidence" value="ECO:0007669"/>
    <property type="project" value="InterPro"/>
</dbReference>
<evidence type="ECO:0000259" key="1">
    <source>
        <dbReference type="Pfam" id="PF03364"/>
    </source>
</evidence>
<name>I1X4Q2_9BACT</name>
<dbReference type="GO" id="GO:0048039">
    <property type="term" value="F:ubiquinone binding"/>
    <property type="evidence" value="ECO:0007669"/>
    <property type="project" value="InterPro"/>
</dbReference>
<dbReference type="Gene3D" id="3.30.530.20">
    <property type="match status" value="1"/>
</dbReference>
<sequence length="147" mass="16932">MLNMRHFDSKSLPYSCTQLFALVADIESYPAFLLGWSSVRILHSGESQLQVEQQLRLGPFELRFESTAALEHCKRILITSSDPPFQEMTIDWRFKALPENHCEVSVEMTLLLQSGVLKYPLEKILGQSSSQLLWLFENRAHPLYSMV</sequence>
<evidence type="ECO:0000313" key="2">
    <source>
        <dbReference type="EMBL" id="AFI78477.1"/>
    </source>
</evidence>
<dbReference type="EMBL" id="JQ256782">
    <property type="protein sequence ID" value="AFI78477.1"/>
    <property type="molecule type" value="Genomic_DNA"/>
</dbReference>
<dbReference type="InterPro" id="IPR005031">
    <property type="entry name" value="COQ10_START"/>
</dbReference>
<dbReference type="Pfam" id="PF03364">
    <property type="entry name" value="Polyketide_cyc"/>
    <property type="match status" value="1"/>
</dbReference>
<organism evidence="2">
    <name type="scientific">uncultured bacterium ws138B4</name>
    <dbReference type="NCBI Taxonomy" id="1131827"/>
    <lineage>
        <taxon>Bacteria</taxon>
        <taxon>environmental samples</taxon>
    </lineage>
</organism>
<gene>
    <name evidence="2" type="ORF">ws138B4_0036</name>
</gene>
<dbReference type="SUPFAM" id="SSF55961">
    <property type="entry name" value="Bet v1-like"/>
    <property type="match status" value="1"/>
</dbReference>
<reference evidence="2" key="1">
    <citation type="journal article" date="2012" name="ISME J.">
        <title>Roseobacter clade bacteria are abundant in coastal sediments and encode a novel combination of sulfur oxidation genes.</title>
        <authorList>
            <person name="Lenk S."/>
            <person name="Moraru C."/>
            <person name="Hahnke S."/>
            <person name="Arnds J."/>
            <person name="Richter M."/>
            <person name="Kube M."/>
            <person name="Reinhardt R."/>
            <person name="Brinkhoff T."/>
            <person name="Harder J."/>
            <person name="Amann R."/>
            <person name="Mussmann M."/>
        </authorList>
    </citation>
    <scope>NUCLEOTIDE SEQUENCE</scope>
</reference>
<dbReference type="PANTHER" id="PTHR12901:SF10">
    <property type="entry name" value="COENZYME Q-BINDING PROTEIN COQ10, MITOCHONDRIAL"/>
    <property type="match status" value="1"/>
</dbReference>